<dbReference type="InterPro" id="IPR029044">
    <property type="entry name" value="Nucleotide-diphossugar_trans"/>
</dbReference>
<gene>
    <name evidence="3" type="ORF">CFX1CAM_1170</name>
</gene>
<evidence type="ECO:0000256" key="1">
    <source>
        <dbReference type="SAM" id="Coils"/>
    </source>
</evidence>
<keyword evidence="4" id="KW-1185">Reference proteome</keyword>
<dbReference type="Pfam" id="PF00535">
    <property type="entry name" value="Glycos_transf_2"/>
    <property type="match status" value="1"/>
</dbReference>
<keyword evidence="3" id="KW-0808">Transferase</keyword>
<dbReference type="InterPro" id="IPR001173">
    <property type="entry name" value="Glyco_trans_2-like"/>
</dbReference>
<reference evidence="4" key="1">
    <citation type="submission" date="2017-05" db="EMBL/GenBank/DDBJ databases">
        <authorList>
            <person name="Kirkegaard R."/>
            <person name="Mcilroy J S."/>
        </authorList>
    </citation>
    <scope>NUCLEOTIDE SEQUENCE [LARGE SCALE GENOMIC DNA]</scope>
</reference>
<dbReference type="RefSeq" id="WP_087862097.1">
    <property type="nucleotide sequence ID" value="NZ_LT859958.1"/>
</dbReference>
<evidence type="ECO:0000313" key="4">
    <source>
        <dbReference type="Proteomes" id="UP000195514"/>
    </source>
</evidence>
<accession>A0A1Y6K3H6</accession>
<proteinExistence type="predicted"/>
<organism evidence="3 4">
    <name type="scientific">Candidatus Brevifilum fermentans</name>
    <dbReference type="NCBI Taxonomy" id="1986204"/>
    <lineage>
        <taxon>Bacteria</taxon>
        <taxon>Bacillati</taxon>
        <taxon>Chloroflexota</taxon>
        <taxon>Anaerolineae</taxon>
        <taxon>Anaerolineales</taxon>
        <taxon>Anaerolineaceae</taxon>
        <taxon>Candidatus Brevifilum</taxon>
    </lineage>
</organism>
<dbReference type="OrthoDB" id="9815829at2"/>
<dbReference type="AlphaFoldDB" id="A0A1Y6K3H6"/>
<dbReference type="InterPro" id="IPR050834">
    <property type="entry name" value="Glycosyltransf_2"/>
</dbReference>
<name>A0A1Y6K3H6_9CHLR</name>
<feature type="coiled-coil region" evidence="1">
    <location>
        <begin position="332"/>
        <end position="380"/>
    </location>
</feature>
<evidence type="ECO:0000313" key="3">
    <source>
        <dbReference type="EMBL" id="SMX54235.1"/>
    </source>
</evidence>
<protein>
    <submittedName>
        <fullName evidence="3">Glycosyl transferase family 2</fullName>
    </submittedName>
</protein>
<dbReference type="Proteomes" id="UP000195514">
    <property type="component" value="Chromosome I"/>
</dbReference>
<keyword evidence="1" id="KW-0175">Coiled coil</keyword>
<dbReference type="Gene3D" id="3.90.550.10">
    <property type="entry name" value="Spore Coat Polysaccharide Biosynthesis Protein SpsA, Chain A"/>
    <property type="match status" value="1"/>
</dbReference>
<dbReference type="GO" id="GO:0016740">
    <property type="term" value="F:transferase activity"/>
    <property type="evidence" value="ECO:0007669"/>
    <property type="project" value="UniProtKB-KW"/>
</dbReference>
<dbReference type="PANTHER" id="PTHR43685:SF2">
    <property type="entry name" value="GLYCOSYLTRANSFERASE 2-LIKE DOMAIN-CONTAINING PROTEIN"/>
    <property type="match status" value="1"/>
</dbReference>
<evidence type="ECO:0000259" key="2">
    <source>
        <dbReference type="Pfam" id="PF00535"/>
    </source>
</evidence>
<sequence length="404" mass="47606">MTDKVRVSIILTSYNHAKYLRQAIESVLNQTFTDYELIIWDDASTDDSWEIINSYQDRRIRAFRNVVNLRGNISRGLEVAQGEYVAIHHSDDAWEPTKLEKQVSFLDQNPDIAAVFTHVQVIDEEGQPFTDQNHFYYKVFEQPNRTRFEWLNFFFYHGNALCHPSVLIRKECYKEVMYRKGLVQISDFDFWIQLCLNNDIFIIQEKLTRFRVRASEANVSGNHRDNRVRGPFEFLKALEHYKKISTMDELTKIFPEAYKYVDDNYQDRLYALGRLAIDTGNLPSTKLFGLNLLFEALNDHARALKLQKFQGFDRKVFYALTAENDVFSIERIQNLSANIVYLNQTIQQLNDTLAERDHSIQQLNHTLAELEQEVLFYATSKSWKITRPLRKGVKLLKRIFVKDE</sequence>
<feature type="domain" description="Glycosyltransferase 2-like" evidence="2">
    <location>
        <begin position="8"/>
        <end position="167"/>
    </location>
</feature>
<dbReference type="SUPFAM" id="SSF53448">
    <property type="entry name" value="Nucleotide-diphospho-sugar transferases"/>
    <property type="match status" value="1"/>
</dbReference>
<dbReference type="PANTHER" id="PTHR43685">
    <property type="entry name" value="GLYCOSYLTRANSFERASE"/>
    <property type="match status" value="1"/>
</dbReference>
<dbReference type="EMBL" id="LT859958">
    <property type="protein sequence ID" value="SMX54235.1"/>
    <property type="molecule type" value="Genomic_DNA"/>
</dbReference>
<dbReference type="KEGG" id="abat:CFX1CAM_1170"/>